<sequence length="91" mass="10149">MNDKTSDLRDSDSRKEGLDFHLTFHVSCPKCKINKYVRVTQPSTLCTIKSIYSSAPKDPDEGGREGEGGLDRDEDVDVDVEKLLDIKYGGL</sequence>
<dbReference type="RefSeq" id="XP_001593725.1">
    <property type="nucleotide sequence ID" value="XM_001593675.1"/>
</dbReference>
<dbReference type="Proteomes" id="UP000001312">
    <property type="component" value="Unassembled WGS sequence"/>
</dbReference>
<name>A7EIL0_SCLS1</name>
<feature type="compositionally biased region" description="Basic and acidic residues" evidence="1">
    <location>
        <begin position="57"/>
        <end position="71"/>
    </location>
</feature>
<dbReference type="GeneID" id="5489907"/>
<protein>
    <submittedName>
        <fullName evidence="2">Uncharacterized protein</fullName>
    </submittedName>
</protein>
<organism evidence="2 3">
    <name type="scientific">Sclerotinia sclerotiorum (strain ATCC 18683 / 1980 / Ss-1)</name>
    <name type="common">White mold</name>
    <name type="synonym">Whetzelinia sclerotiorum</name>
    <dbReference type="NCBI Taxonomy" id="665079"/>
    <lineage>
        <taxon>Eukaryota</taxon>
        <taxon>Fungi</taxon>
        <taxon>Dikarya</taxon>
        <taxon>Ascomycota</taxon>
        <taxon>Pezizomycotina</taxon>
        <taxon>Leotiomycetes</taxon>
        <taxon>Helotiales</taxon>
        <taxon>Sclerotiniaceae</taxon>
        <taxon>Sclerotinia</taxon>
    </lineage>
</organism>
<feature type="region of interest" description="Disordered" evidence="1">
    <location>
        <begin position="52"/>
        <end position="75"/>
    </location>
</feature>
<dbReference type="EMBL" id="CH476626">
    <property type="protein sequence ID" value="EDO02676.1"/>
    <property type="molecule type" value="Genomic_DNA"/>
</dbReference>
<dbReference type="InParanoid" id="A7EIL0"/>
<dbReference type="HOGENOM" id="CLU_2428390_0_0_1"/>
<dbReference type="KEGG" id="ssl:SS1G_05153"/>
<dbReference type="AlphaFoldDB" id="A7EIL0"/>
<keyword evidence="3" id="KW-1185">Reference proteome</keyword>
<reference evidence="3" key="1">
    <citation type="journal article" date="2011" name="PLoS Genet.">
        <title>Genomic analysis of the necrotrophic fungal pathogens Sclerotinia sclerotiorum and Botrytis cinerea.</title>
        <authorList>
            <person name="Amselem J."/>
            <person name="Cuomo C.A."/>
            <person name="van Kan J.A."/>
            <person name="Viaud M."/>
            <person name="Benito E.P."/>
            <person name="Couloux A."/>
            <person name="Coutinho P.M."/>
            <person name="de Vries R.P."/>
            <person name="Dyer P.S."/>
            <person name="Fillinger S."/>
            <person name="Fournier E."/>
            <person name="Gout L."/>
            <person name="Hahn M."/>
            <person name="Kohn L."/>
            <person name="Lapalu N."/>
            <person name="Plummer K.M."/>
            <person name="Pradier J.M."/>
            <person name="Quevillon E."/>
            <person name="Sharon A."/>
            <person name="Simon A."/>
            <person name="ten Have A."/>
            <person name="Tudzynski B."/>
            <person name="Tudzynski P."/>
            <person name="Wincker P."/>
            <person name="Andrew M."/>
            <person name="Anthouard V."/>
            <person name="Beever R.E."/>
            <person name="Beffa R."/>
            <person name="Benoit I."/>
            <person name="Bouzid O."/>
            <person name="Brault B."/>
            <person name="Chen Z."/>
            <person name="Choquer M."/>
            <person name="Collemare J."/>
            <person name="Cotton P."/>
            <person name="Danchin E.G."/>
            <person name="Da Silva C."/>
            <person name="Gautier A."/>
            <person name="Giraud C."/>
            <person name="Giraud T."/>
            <person name="Gonzalez C."/>
            <person name="Grossetete S."/>
            <person name="Guldener U."/>
            <person name="Henrissat B."/>
            <person name="Howlett B.J."/>
            <person name="Kodira C."/>
            <person name="Kretschmer M."/>
            <person name="Lappartient A."/>
            <person name="Leroch M."/>
            <person name="Levis C."/>
            <person name="Mauceli E."/>
            <person name="Neuveglise C."/>
            <person name="Oeser B."/>
            <person name="Pearson M."/>
            <person name="Poulain J."/>
            <person name="Poussereau N."/>
            <person name="Quesneville H."/>
            <person name="Rascle C."/>
            <person name="Schumacher J."/>
            <person name="Segurens B."/>
            <person name="Sexton A."/>
            <person name="Silva E."/>
            <person name="Sirven C."/>
            <person name="Soanes D.M."/>
            <person name="Talbot N.J."/>
            <person name="Templeton M."/>
            <person name="Yandava C."/>
            <person name="Yarden O."/>
            <person name="Zeng Q."/>
            <person name="Rollins J.A."/>
            <person name="Lebrun M.H."/>
            <person name="Dickman M."/>
        </authorList>
    </citation>
    <scope>NUCLEOTIDE SEQUENCE [LARGE SCALE GENOMIC DNA]</scope>
    <source>
        <strain evidence="3">ATCC 18683 / 1980 / Ss-1</strain>
    </source>
</reference>
<evidence type="ECO:0000256" key="1">
    <source>
        <dbReference type="SAM" id="MobiDB-lite"/>
    </source>
</evidence>
<accession>A7EIL0</accession>
<evidence type="ECO:0000313" key="3">
    <source>
        <dbReference type="Proteomes" id="UP000001312"/>
    </source>
</evidence>
<proteinExistence type="predicted"/>
<gene>
    <name evidence="2" type="ORF">SS1G_05153</name>
</gene>
<evidence type="ECO:0000313" key="2">
    <source>
        <dbReference type="EMBL" id="EDO02676.1"/>
    </source>
</evidence>